<evidence type="ECO:0000313" key="13">
    <source>
        <dbReference type="Ensembl" id="ENSELUP00000082500.1"/>
    </source>
</evidence>
<dbReference type="SMART" id="SM00181">
    <property type="entry name" value="EGF"/>
    <property type="match status" value="5"/>
</dbReference>
<dbReference type="GO" id="GO:0005576">
    <property type="term" value="C:extracellular region"/>
    <property type="evidence" value="ECO:0007669"/>
    <property type="project" value="UniProtKB-ARBA"/>
</dbReference>
<evidence type="ECO:0000256" key="2">
    <source>
        <dbReference type="ARBA" id="ARBA00022729"/>
    </source>
</evidence>
<comment type="caution">
    <text evidence="8">Lacks conserved residue(s) required for the propagation of feature annotation.</text>
</comment>
<dbReference type="PRINTS" id="PR00011">
    <property type="entry name" value="EGFLAMININ"/>
</dbReference>
<feature type="disulfide bond" evidence="8">
    <location>
        <begin position="255"/>
        <end position="267"/>
    </location>
</feature>
<feature type="domain" description="Laminin EGF-like" evidence="12">
    <location>
        <begin position="302"/>
        <end position="351"/>
    </location>
</feature>
<evidence type="ECO:0000256" key="4">
    <source>
        <dbReference type="ARBA" id="ARBA00022869"/>
    </source>
</evidence>
<feature type="disulfide bond" evidence="8">
    <location>
        <begin position="228"/>
        <end position="237"/>
    </location>
</feature>
<dbReference type="SMART" id="SM00180">
    <property type="entry name" value="EGF_Lam"/>
    <property type="match status" value="5"/>
</dbReference>
<reference evidence="13 14" key="1">
    <citation type="submission" date="2020-02" db="EMBL/GenBank/DDBJ databases">
        <title>Esox lucius (northern pike) genome, fEsoLuc1, primary haplotype.</title>
        <authorList>
            <person name="Myers G."/>
            <person name="Karagic N."/>
            <person name="Meyer A."/>
            <person name="Pippel M."/>
            <person name="Reichard M."/>
            <person name="Winkler S."/>
            <person name="Tracey A."/>
            <person name="Sims Y."/>
            <person name="Howe K."/>
            <person name="Rhie A."/>
            <person name="Formenti G."/>
            <person name="Durbin R."/>
            <person name="Fedrigo O."/>
            <person name="Jarvis E.D."/>
        </authorList>
    </citation>
    <scope>NUCLEOTIDE SEQUENCE [LARGE SCALE GENOMIC DNA]</scope>
</reference>
<keyword evidence="14" id="KW-1185">Reference proteome</keyword>
<keyword evidence="3" id="KW-0677">Repeat</keyword>
<evidence type="ECO:0000256" key="10">
    <source>
        <dbReference type="SAM" id="Phobius"/>
    </source>
</evidence>
<keyword evidence="4" id="KW-0272">Extracellular matrix</keyword>
<keyword evidence="6" id="KW-0325">Glycoprotein</keyword>
<dbReference type="GO" id="GO:0009887">
    <property type="term" value="P:animal organ morphogenesis"/>
    <property type="evidence" value="ECO:0007669"/>
    <property type="project" value="TreeGrafter"/>
</dbReference>
<feature type="region of interest" description="Disordered" evidence="9">
    <location>
        <begin position="125"/>
        <end position="145"/>
    </location>
</feature>
<keyword evidence="10" id="KW-0472">Membrane</keyword>
<dbReference type="Pfam" id="PF24973">
    <property type="entry name" value="EGF_LMN_ATRN"/>
    <property type="match status" value="1"/>
</dbReference>
<reference evidence="13" key="2">
    <citation type="submission" date="2025-08" db="UniProtKB">
        <authorList>
            <consortium name="Ensembl"/>
        </authorList>
    </citation>
    <scope>IDENTIFICATION</scope>
</reference>
<dbReference type="Pfam" id="PF00053">
    <property type="entry name" value="EGF_laminin"/>
    <property type="match status" value="4"/>
</dbReference>
<dbReference type="FunFam" id="2.10.25.10:FF:000188">
    <property type="entry name" value="Laminin subunit gamma 2"/>
    <property type="match status" value="2"/>
</dbReference>
<feature type="domain" description="Laminin EGF-like" evidence="12">
    <location>
        <begin position="206"/>
        <end position="254"/>
    </location>
</feature>
<evidence type="ECO:0000256" key="9">
    <source>
        <dbReference type="SAM" id="MobiDB-lite"/>
    </source>
</evidence>
<evidence type="ECO:0000256" key="6">
    <source>
        <dbReference type="ARBA" id="ARBA00023180"/>
    </source>
</evidence>
<dbReference type="PANTHER" id="PTHR10574:SF444">
    <property type="entry name" value="BASEMENT MEMBRANE-SPECIFIC HEPARAN SULFATE PROTEOGLYCAN CORE PROTEIN"/>
    <property type="match status" value="1"/>
</dbReference>
<dbReference type="FunFam" id="2.10.25.10:FF:000051">
    <property type="entry name" value="Laminin subunit alpha 4"/>
    <property type="match status" value="1"/>
</dbReference>
<feature type="disulfide bond" evidence="8">
    <location>
        <begin position="321"/>
        <end position="330"/>
    </location>
</feature>
<evidence type="ECO:0000256" key="5">
    <source>
        <dbReference type="ARBA" id="ARBA00023157"/>
    </source>
</evidence>
<dbReference type="AlphaFoldDB" id="A0AAY5K2V0"/>
<dbReference type="SUPFAM" id="SSF57196">
    <property type="entry name" value="EGF/Laminin"/>
    <property type="match status" value="4"/>
</dbReference>
<accession>A0AAY5K2V0</accession>
<keyword evidence="10" id="KW-0812">Transmembrane</keyword>
<keyword evidence="5 8" id="KW-1015">Disulfide bond</keyword>
<dbReference type="GO" id="GO:0009888">
    <property type="term" value="P:tissue development"/>
    <property type="evidence" value="ECO:0007669"/>
    <property type="project" value="TreeGrafter"/>
</dbReference>
<evidence type="ECO:0000313" key="14">
    <source>
        <dbReference type="Proteomes" id="UP000265140"/>
    </source>
</evidence>
<dbReference type="PROSITE" id="PS50027">
    <property type="entry name" value="EGF_LAM_2"/>
    <property type="match status" value="4"/>
</dbReference>
<dbReference type="Proteomes" id="UP000265140">
    <property type="component" value="Chromosome 13"/>
</dbReference>
<keyword evidence="7 8" id="KW-0424">Laminin EGF-like domain</keyword>
<dbReference type="PROSITE" id="PS01248">
    <property type="entry name" value="EGF_LAM_1"/>
    <property type="match status" value="2"/>
</dbReference>
<evidence type="ECO:0000256" key="8">
    <source>
        <dbReference type="PROSITE-ProRule" id="PRU00460"/>
    </source>
</evidence>
<dbReference type="GeneID" id="105014158"/>
<comment type="subcellular location">
    <subcellularLocation>
        <location evidence="1">Secreted</location>
        <location evidence="1">Extracellular space</location>
        <location evidence="1">Extracellular matrix</location>
        <location evidence="1">Basement membrane</location>
    </subcellularLocation>
</comment>
<feature type="domain" description="Laminin EGF-like" evidence="12">
    <location>
        <begin position="402"/>
        <end position="454"/>
    </location>
</feature>
<feature type="disulfide bond" evidence="8">
    <location>
        <begin position="427"/>
        <end position="436"/>
    </location>
</feature>
<evidence type="ECO:0000256" key="7">
    <source>
        <dbReference type="ARBA" id="ARBA00023292"/>
    </source>
</evidence>
<proteinExistence type="predicted"/>
<feature type="disulfide bond" evidence="8">
    <location>
        <begin position="275"/>
        <end position="284"/>
    </location>
</feature>
<evidence type="ECO:0000256" key="11">
    <source>
        <dbReference type="SAM" id="SignalP"/>
    </source>
</evidence>
<name>A0AAY5K2V0_ESOLU</name>
<feature type="signal peptide" evidence="11">
    <location>
        <begin position="1"/>
        <end position="25"/>
    </location>
</feature>
<dbReference type="InterPro" id="IPR056863">
    <property type="entry name" value="LMN_ATRN_NET-like_EGF"/>
</dbReference>
<dbReference type="FunFam" id="2.10.25.10:FF:000067">
    <property type="entry name" value="Laminin subunit gamma 1"/>
    <property type="match status" value="1"/>
</dbReference>
<feature type="region of interest" description="Disordered" evidence="9">
    <location>
        <begin position="36"/>
        <end position="59"/>
    </location>
</feature>
<feature type="compositionally biased region" description="Polar residues" evidence="9">
    <location>
        <begin position="44"/>
        <end position="56"/>
    </location>
</feature>
<dbReference type="InterPro" id="IPR002049">
    <property type="entry name" value="LE_dom"/>
</dbReference>
<evidence type="ECO:0000256" key="3">
    <source>
        <dbReference type="ARBA" id="ARBA00022737"/>
    </source>
</evidence>
<dbReference type="RefSeq" id="XP_019908417.2">
    <property type="nucleotide sequence ID" value="XM_020052858.3"/>
</dbReference>
<organism evidence="13 14">
    <name type="scientific">Esox lucius</name>
    <name type="common">Northern pike</name>
    <dbReference type="NCBI Taxonomy" id="8010"/>
    <lineage>
        <taxon>Eukaryota</taxon>
        <taxon>Metazoa</taxon>
        <taxon>Chordata</taxon>
        <taxon>Craniata</taxon>
        <taxon>Vertebrata</taxon>
        <taxon>Euteleostomi</taxon>
        <taxon>Actinopterygii</taxon>
        <taxon>Neopterygii</taxon>
        <taxon>Teleostei</taxon>
        <taxon>Protacanthopterygii</taxon>
        <taxon>Esociformes</taxon>
        <taxon>Esocidae</taxon>
        <taxon>Esox</taxon>
    </lineage>
</organism>
<dbReference type="CDD" id="cd00055">
    <property type="entry name" value="EGF_Lam"/>
    <property type="match status" value="4"/>
</dbReference>
<feature type="domain" description="Laminin EGF-like" evidence="12">
    <location>
        <begin position="255"/>
        <end position="301"/>
    </location>
</feature>
<keyword evidence="4" id="KW-0084">Basement membrane</keyword>
<dbReference type="InterPro" id="IPR050440">
    <property type="entry name" value="Laminin/Netrin_ECM"/>
</dbReference>
<feature type="chain" id="PRO_5044245218" evidence="11">
    <location>
        <begin position="26"/>
        <end position="627"/>
    </location>
</feature>
<dbReference type="GO" id="GO:0005604">
    <property type="term" value="C:basement membrane"/>
    <property type="evidence" value="ECO:0007669"/>
    <property type="project" value="UniProtKB-SubCell"/>
</dbReference>
<evidence type="ECO:0000256" key="1">
    <source>
        <dbReference type="ARBA" id="ARBA00004302"/>
    </source>
</evidence>
<dbReference type="GeneTree" id="ENSGT00940000165424"/>
<evidence type="ECO:0000259" key="12">
    <source>
        <dbReference type="PROSITE" id="PS50027"/>
    </source>
</evidence>
<dbReference type="PANTHER" id="PTHR10574">
    <property type="entry name" value="NETRIN/LAMININ-RELATED"/>
    <property type="match status" value="1"/>
</dbReference>
<keyword evidence="4" id="KW-0964">Secreted</keyword>
<reference evidence="13" key="3">
    <citation type="submission" date="2025-09" db="UniProtKB">
        <authorList>
            <consortium name="Ensembl"/>
        </authorList>
    </citation>
    <scope>IDENTIFICATION</scope>
</reference>
<feature type="region of interest" description="Disordered" evidence="9">
    <location>
        <begin position="472"/>
        <end position="493"/>
    </location>
</feature>
<keyword evidence="2 11" id="KW-0732">Signal</keyword>
<protein>
    <submittedName>
        <fullName evidence="13">Si:ch211-158d24.2</fullName>
    </submittedName>
</protein>
<sequence length="627" mass="66557">MRLTTLMMYISSALLFVLYIGFSDAAPRVNSYDASPIARKPRSASASMEPLSTTLPNRLPEDSFVIGPLTGLTPSPTMGFTRATRKTIPVSKIAVSPTTTTQPPTADPTFQRPNIKIISREQITALSSRTSNSSKRSTDAQTSVFPPEKRLQTMVSMVSQRTTNDAWSLDNIHASISSSENSQDIETHQTRQHSSSLQLSNFEPLCNCSSEGVLDVDDCDKKTGQCVCMPGYAGLLCEDCEEGHFTNGTTGCMPCGCDSYGAVNHLCDSSGTCACKTGVYGPKCDECHPGFFRFSSTGCQPCQCNDLTNYCHPQSGICLNCQGNTQGPNCEECKPRFYRSSGAATTDACVACPCLNTSSTGTCHTDSEGFPVCDQCLSAYSGPLCDQCQAGFYSARGACVSCDCSGNADPMGPAQLCNPHTGQCLSCSFNTTGPQCQVCAPGFTGDARAHNCTSPEARIIPNLEATITTGAPKTDVTPLASTPGTKSLSSTIPASATASTTKSSASVSVTTTQALLTSLGSPTENTTAALTEVSWTQFNIIVLAVIILVVLLLLGFVGGVYTYREYQNRKLNAPFWTIELKEDNISFSSYHDSIPNADVSGLLEDEANEPAPNGQLALTTQGNCYKA</sequence>
<feature type="transmembrane region" description="Helical" evidence="10">
    <location>
        <begin position="540"/>
        <end position="563"/>
    </location>
</feature>
<dbReference type="InterPro" id="IPR000742">
    <property type="entry name" value="EGF"/>
</dbReference>
<dbReference type="Gene3D" id="2.10.25.10">
    <property type="entry name" value="Laminin"/>
    <property type="match status" value="4"/>
</dbReference>
<dbReference type="Ensembl" id="ENSELUT00000095752.1">
    <property type="protein sequence ID" value="ENSELUP00000082500.1"/>
    <property type="gene ID" value="ENSELUG00000001961.3"/>
</dbReference>
<keyword evidence="10" id="KW-1133">Transmembrane helix</keyword>